<keyword evidence="2" id="KW-0472">Membrane</keyword>
<dbReference type="OrthoDB" id="9809908at2"/>
<sequence>MGQQFKDPGASTHGSFSFIGILQNSTCTFLSGKSQHSSKKHTPSNTFRLFLRLKNFLNAFKLYHTGFLLTLLFCCNFCFAQNDIKTLDSLKTEFVNHTYDTNAVAFYNKAHKLGEKLIKDNTLKQEAQSILYTLEDYMIGVYLYNGEYDKAISLNTTKLNSSLKQQDSTSITNSYLLFGKIYAKKKEVEKSFNYYDKAAQLAITLKDYSTLTAIYENMAVLYGETDNDEKLIEYHFKVLKLKEKHNLPNLTASYLNIGLIFSDRKKYDKALSYYQKSLKELKKNKDDYILTYNYIFLSDLYRKKKVYDSVIYYANKALHLAKAGGYTSLEADAYNSIGTANKKTGDYNNAILLHSKSYDLYKQVDNNVGIIQAANQLGDDYFTMDSVQKATGKVNKPTVIPSFIPASHYNSLPLDKGLLCLDLAKEKIKVYGITADRKTNIKFYKKIYTAKGNYKKALEMQTLEFTIADSIKEEQLKAKALKKEFQYAYEKKKELDSIKIAYIKTLADTKIEKEKSTKKTLYFIIAIVTLIMLLVYARLKYLQKNKELIIEGQKALVEKKQKEIVETELDYLKAQINPHFLFNSLNTIYFKINKENKEAREALIGFSEILRYQLYECNLDTVNIEKEIKYLNDYVQLQLLRKNDSNIKCNIDITHNVINFQIAPLLLVNFVENAFKHLRNDSNQTNSINILLDKTEDTFIFEIENDKNVRESIKDNGANDNGIGLLNVKRRLELIYPNRHTIKIEDNTTTYKVTLTIKLNDYDQ</sequence>
<dbReference type="Pfam" id="PF06580">
    <property type="entry name" value="His_kinase"/>
    <property type="match status" value="1"/>
</dbReference>
<dbReference type="PANTHER" id="PTHR34220">
    <property type="entry name" value="SENSOR HISTIDINE KINASE YPDA"/>
    <property type="match status" value="1"/>
</dbReference>
<dbReference type="InterPro" id="IPR011990">
    <property type="entry name" value="TPR-like_helical_dom_sf"/>
</dbReference>
<evidence type="ECO:0000313" key="4">
    <source>
        <dbReference type="EMBL" id="MUV03004.1"/>
    </source>
</evidence>
<feature type="transmembrane region" description="Helical" evidence="2">
    <location>
        <begin position="520"/>
        <end position="539"/>
    </location>
</feature>
<dbReference type="InterPro" id="IPR036890">
    <property type="entry name" value="HATPase_C_sf"/>
</dbReference>
<dbReference type="SMART" id="SM00028">
    <property type="entry name" value="TPR"/>
    <property type="match status" value="4"/>
</dbReference>
<dbReference type="InterPro" id="IPR050640">
    <property type="entry name" value="Bact_2-comp_sensor_kinase"/>
</dbReference>
<dbReference type="Proteomes" id="UP000433945">
    <property type="component" value="Unassembled WGS sequence"/>
</dbReference>
<reference evidence="4 5" key="1">
    <citation type="submission" date="2019-12" db="EMBL/GenBank/DDBJ databases">
        <authorList>
            <person name="Sun J.-Q."/>
        </authorList>
    </citation>
    <scope>NUCLEOTIDE SEQUENCE [LARGE SCALE GENOMIC DNA]</scope>
    <source>
        <strain evidence="4 5">JCM 17928</strain>
    </source>
</reference>
<evidence type="ECO:0000259" key="3">
    <source>
        <dbReference type="Pfam" id="PF06580"/>
    </source>
</evidence>
<dbReference type="SUPFAM" id="SSF48452">
    <property type="entry name" value="TPR-like"/>
    <property type="match status" value="2"/>
</dbReference>
<keyword evidence="2" id="KW-1133">Transmembrane helix</keyword>
<dbReference type="SUPFAM" id="SSF55874">
    <property type="entry name" value="ATPase domain of HSP90 chaperone/DNA topoisomerase II/histidine kinase"/>
    <property type="match status" value="1"/>
</dbReference>
<protein>
    <submittedName>
        <fullName evidence="4">Tetratricopeptide repeat protein</fullName>
    </submittedName>
</protein>
<dbReference type="AlphaFoldDB" id="A0A6N8H8V5"/>
<keyword evidence="2" id="KW-0812">Transmembrane</keyword>
<dbReference type="EMBL" id="WOWP01000013">
    <property type="protein sequence ID" value="MUV03004.1"/>
    <property type="molecule type" value="Genomic_DNA"/>
</dbReference>
<organism evidence="4 5">
    <name type="scientific">Flavobacterium rakeshii</name>
    <dbReference type="NCBI Taxonomy" id="1038845"/>
    <lineage>
        <taxon>Bacteria</taxon>
        <taxon>Pseudomonadati</taxon>
        <taxon>Bacteroidota</taxon>
        <taxon>Flavobacteriia</taxon>
        <taxon>Flavobacteriales</taxon>
        <taxon>Flavobacteriaceae</taxon>
        <taxon>Flavobacterium</taxon>
    </lineage>
</organism>
<proteinExistence type="predicted"/>
<keyword evidence="1" id="KW-0802">TPR repeat</keyword>
<evidence type="ECO:0000256" key="1">
    <source>
        <dbReference type="PROSITE-ProRule" id="PRU00339"/>
    </source>
</evidence>
<dbReference type="PANTHER" id="PTHR34220:SF7">
    <property type="entry name" value="SENSOR HISTIDINE KINASE YPDA"/>
    <property type="match status" value="1"/>
</dbReference>
<feature type="domain" description="Signal transduction histidine kinase internal region" evidence="3">
    <location>
        <begin position="568"/>
        <end position="644"/>
    </location>
</feature>
<dbReference type="InterPro" id="IPR019734">
    <property type="entry name" value="TPR_rpt"/>
</dbReference>
<dbReference type="InterPro" id="IPR010559">
    <property type="entry name" value="Sig_transdc_His_kin_internal"/>
</dbReference>
<dbReference type="GO" id="GO:0000155">
    <property type="term" value="F:phosphorelay sensor kinase activity"/>
    <property type="evidence" value="ECO:0007669"/>
    <property type="project" value="InterPro"/>
</dbReference>
<evidence type="ECO:0000313" key="5">
    <source>
        <dbReference type="Proteomes" id="UP000433945"/>
    </source>
</evidence>
<dbReference type="Pfam" id="PF13176">
    <property type="entry name" value="TPR_7"/>
    <property type="match status" value="1"/>
</dbReference>
<accession>A0A6N8H8V5</accession>
<evidence type="ECO:0000256" key="2">
    <source>
        <dbReference type="SAM" id="Phobius"/>
    </source>
</evidence>
<dbReference type="PROSITE" id="PS50005">
    <property type="entry name" value="TPR"/>
    <property type="match status" value="2"/>
</dbReference>
<dbReference type="Gene3D" id="3.30.565.10">
    <property type="entry name" value="Histidine kinase-like ATPase, C-terminal domain"/>
    <property type="match status" value="1"/>
</dbReference>
<name>A0A6N8H8V5_9FLAO</name>
<feature type="repeat" description="TPR" evidence="1">
    <location>
        <begin position="172"/>
        <end position="205"/>
    </location>
</feature>
<feature type="repeat" description="TPR" evidence="1">
    <location>
        <begin position="251"/>
        <end position="284"/>
    </location>
</feature>
<keyword evidence="5" id="KW-1185">Reference proteome</keyword>
<gene>
    <name evidence="4" type="ORF">GN157_04715</name>
</gene>
<comment type="caution">
    <text evidence="4">The sequence shown here is derived from an EMBL/GenBank/DDBJ whole genome shotgun (WGS) entry which is preliminary data.</text>
</comment>
<dbReference type="GO" id="GO:0016020">
    <property type="term" value="C:membrane"/>
    <property type="evidence" value="ECO:0007669"/>
    <property type="project" value="InterPro"/>
</dbReference>
<dbReference type="Gene3D" id="1.25.40.10">
    <property type="entry name" value="Tetratricopeptide repeat domain"/>
    <property type="match status" value="2"/>
</dbReference>